<dbReference type="InParanoid" id="A0A0C2WFZ9"/>
<evidence type="ECO:0000313" key="3">
    <source>
        <dbReference type="Proteomes" id="UP000054549"/>
    </source>
</evidence>
<proteinExistence type="predicted"/>
<keyword evidence="3" id="KW-1185">Reference proteome</keyword>
<evidence type="ECO:0000313" key="2">
    <source>
        <dbReference type="EMBL" id="KIL60377.1"/>
    </source>
</evidence>
<dbReference type="EMBL" id="KN818300">
    <property type="protein sequence ID" value="KIL60377.1"/>
    <property type="molecule type" value="Genomic_DNA"/>
</dbReference>
<reference evidence="2 3" key="1">
    <citation type="submission" date="2014-04" db="EMBL/GenBank/DDBJ databases">
        <title>Evolutionary Origins and Diversification of the Mycorrhizal Mutualists.</title>
        <authorList>
            <consortium name="DOE Joint Genome Institute"/>
            <consortium name="Mycorrhizal Genomics Consortium"/>
            <person name="Kohler A."/>
            <person name="Kuo A."/>
            <person name="Nagy L.G."/>
            <person name="Floudas D."/>
            <person name="Copeland A."/>
            <person name="Barry K.W."/>
            <person name="Cichocki N."/>
            <person name="Veneault-Fourrey C."/>
            <person name="LaButti K."/>
            <person name="Lindquist E.A."/>
            <person name="Lipzen A."/>
            <person name="Lundell T."/>
            <person name="Morin E."/>
            <person name="Murat C."/>
            <person name="Riley R."/>
            <person name="Ohm R."/>
            <person name="Sun H."/>
            <person name="Tunlid A."/>
            <person name="Henrissat B."/>
            <person name="Grigoriev I.V."/>
            <person name="Hibbett D.S."/>
            <person name="Martin F."/>
        </authorList>
    </citation>
    <scope>NUCLEOTIDE SEQUENCE [LARGE SCALE GENOMIC DNA]</scope>
    <source>
        <strain evidence="2 3">Koide BX008</strain>
    </source>
</reference>
<sequence>MRELTATSPPVLISLIQVNVSVGRSIGRSNASSNTDTLLNDNGAVFVPWPTAPAADTTKKSRTTAVEEVEPVVRGTGSGSVVSAGTVGPPQRDLGKQAPLDKPLSPLVSPNCELREIKAVYDRDKAEWQAERQSGKPNVHPLH</sequence>
<organism evidence="2 3">
    <name type="scientific">Amanita muscaria (strain Koide BX008)</name>
    <dbReference type="NCBI Taxonomy" id="946122"/>
    <lineage>
        <taxon>Eukaryota</taxon>
        <taxon>Fungi</taxon>
        <taxon>Dikarya</taxon>
        <taxon>Basidiomycota</taxon>
        <taxon>Agaricomycotina</taxon>
        <taxon>Agaricomycetes</taxon>
        <taxon>Agaricomycetidae</taxon>
        <taxon>Agaricales</taxon>
        <taxon>Pluteineae</taxon>
        <taxon>Amanitaceae</taxon>
        <taxon>Amanita</taxon>
    </lineage>
</organism>
<gene>
    <name evidence="2" type="ORF">M378DRAFT_14235</name>
</gene>
<evidence type="ECO:0000256" key="1">
    <source>
        <dbReference type="SAM" id="MobiDB-lite"/>
    </source>
</evidence>
<feature type="compositionally biased region" description="Low complexity" evidence="1">
    <location>
        <begin position="72"/>
        <end position="90"/>
    </location>
</feature>
<dbReference type="AlphaFoldDB" id="A0A0C2WFZ9"/>
<accession>A0A0C2WFZ9</accession>
<dbReference type="HOGENOM" id="CLU_1805700_0_0_1"/>
<dbReference type="Proteomes" id="UP000054549">
    <property type="component" value="Unassembled WGS sequence"/>
</dbReference>
<feature type="region of interest" description="Disordered" evidence="1">
    <location>
        <begin position="71"/>
        <end position="108"/>
    </location>
</feature>
<protein>
    <submittedName>
        <fullName evidence="2">Uncharacterized protein</fullName>
    </submittedName>
</protein>
<name>A0A0C2WFZ9_AMAMK</name>